<accession>A0A9P5V5Y3</accession>
<reference evidence="1" key="1">
    <citation type="journal article" date="2020" name="Fungal Divers.">
        <title>Resolving the Mortierellaceae phylogeny through synthesis of multi-gene phylogenetics and phylogenomics.</title>
        <authorList>
            <person name="Vandepol N."/>
            <person name="Liber J."/>
            <person name="Desiro A."/>
            <person name="Na H."/>
            <person name="Kennedy M."/>
            <person name="Barry K."/>
            <person name="Grigoriev I.V."/>
            <person name="Miller A.N."/>
            <person name="O'Donnell K."/>
            <person name="Stajich J.E."/>
            <person name="Bonito G."/>
        </authorList>
    </citation>
    <scope>NUCLEOTIDE SEQUENCE</scope>
    <source>
        <strain evidence="1">NRRL 6426</strain>
    </source>
</reference>
<feature type="non-terminal residue" evidence="1">
    <location>
        <position position="159"/>
    </location>
</feature>
<protein>
    <submittedName>
        <fullName evidence="1">Uncharacterized protein</fullName>
    </submittedName>
</protein>
<evidence type="ECO:0000313" key="1">
    <source>
        <dbReference type="EMBL" id="KAF9136524.1"/>
    </source>
</evidence>
<dbReference type="AlphaFoldDB" id="A0A9P5V5Y3"/>
<keyword evidence="2" id="KW-1185">Reference proteome</keyword>
<organism evidence="1 2">
    <name type="scientific">Linnemannia schmuckeri</name>
    <dbReference type="NCBI Taxonomy" id="64567"/>
    <lineage>
        <taxon>Eukaryota</taxon>
        <taxon>Fungi</taxon>
        <taxon>Fungi incertae sedis</taxon>
        <taxon>Mucoromycota</taxon>
        <taxon>Mortierellomycotina</taxon>
        <taxon>Mortierellomycetes</taxon>
        <taxon>Mortierellales</taxon>
        <taxon>Mortierellaceae</taxon>
        <taxon>Linnemannia</taxon>
    </lineage>
</organism>
<dbReference type="EMBL" id="JAAAUQ010001657">
    <property type="protein sequence ID" value="KAF9136524.1"/>
    <property type="molecule type" value="Genomic_DNA"/>
</dbReference>
<proteinExistence type="predicted"/>
<sequence>PKICLQLEGGLCLLGRLSQLRRLRVVSLRGTIAGSCKEMNLNGMTLAGQTDKFRGMGRKEVESWRRQSEIEEQQETNRAQQLVARGATEADAEVWAQLQHLSLLEDVEEMVKEMDAKLCRPSPSLEELAFDRFSMQWSEKVIERLFRGTRKSLFGIKLG</sequence>
<feature type="non-terminal residue" evidence="1">
    <location>
        <position position="1"/>
    </location>
</feature>
<evidence type="ECO:0000313" key="2">
    <source>
        <dbReference type="Proteomes" id="UP000748756"/>
    </source>
</evidence>
<dbReference type="Proteomes" id="UP000748756">
    <property type="component" value="Unassembled WGS sequence"/>
</dbReference>
<name>A0A9P5V5Y3_9FUNG</name>
<gene>
    <name evidence="1" type="ORF">BG015_003099</name>
</gene>
<comment type="caution">
    <text evidence="1">The sequence shown here is derived from an EMBL/GenBank/DDBJ whole genome shotgun (WGS) entry which is preliminary data.</text>
</comment>